<feature type="transmembrane region" description="Helical" evidence="12">
    <location>
        <begin position="106"/>
        <end position="124"/>
    </location>
</feature>
<feature type="transmembrane region" description="Helical" evidence="12">
    <location>
        <begin position="9"/>
        <end position="30"/>
    </location>
</feature>
<dbReference type="GO" id="GO:0006784">
    <property type="term" value="P:heme A biosynthetic process"/>
    <property type="evidence" value="ECO:0007669"/>
    <property type="project" value="InterPro"/>
</dbReference>
<dbReference type="InterPro" id="IPR050450">
    <property type="entry name" value="COX15/CtaA_HemeA_synthase"/>
</dbReference>
<comment type="caution">
    <text evidence="13">The sequence shown here is derived from an EMBL/GenBank/DDBJ whole genome shotgun (WGS) entry which is preliminary data.</text>
</comment>
<evidence type="ECO:0000313" key="13">
    <source>
        <dbReference type="EMBL" id="RXJ73042.1"/>
    </source>
</evidence>
<dbReference type="GO" id="GO:0046872">
    <property type="term" value="F:metal ion binding"/>
    <property type="evidence" value="ECO:0007669"/>
    <property type="project" value="UniProtKB-KW"/>
</dbReference>
<evidence type="ECO:0000256" key="5">
    <source>
        <dbReference type="ARBA" id="ARBA00022989"/>
    </source>
</evidence>
<evidence type="ECO:0000256" key="10">
    <source>
        <dbReference type="ARBA" id="ARBA00023157"/>
    </source>
</evidence>
<evidence type="ECO:0000256" key="4">
    <source>
        <dbReference type="ARBA" id="ARBA00022723"/>
    </source>
</evidence>
<keyword evidence="7" id="KW-0408">Iron</keyword>
<organism evidence="13 14">
    <name type="scientific">Veronia nyctiphanis</name>
    <dbReference type="NCBI Taxonomy" id="1278244"/>
    <lineage>
        <taxon>Bacteria</taxon>
        <taxon>Pseudomonadati</taxon>
        <taxon>Pseudomonadota</taxon>
        <taxon>Gammaproteobacteria</taxon>
        <taxon>Vibrionales</taxon>
        <taxon>Vibrionaceae</taxon>
        <taxon>Veronia</taxon>
    </lineage>
</organism>
<keyword evidence="6" id="KW-0560">Oxidoreductase</keyword>
<evidence type="ECO:0000256" key="9">
    <source>
        <dbReference type="ARBA" id="ARBA00023136"/>
    </source>
</evidence>
<feature type="transmembrane region" description="Helical" evidence="12">
    <location>
        <begin position="81"/>
        <end position="99"/>
    </location>
</feature>
<dbReference type="GO" id="GO:0016491">
    <property type="term" value="F:oxidoreductase activity"/>
    <property type="evidence" value="ECO:0007669"/>
    <property type="project" value="UniProtKB-KW"/>
</dbReference>
<dbReference type="AlphaFoldDB" id="A0A4Q0YPX6"/>
<dbReference type="Pfam" id="PF02628">
    <property type="entry name" value="COX15-CtaA"/>
    <property type="match status" value="1"/>
</dbReference>
<name>A0A4Q0YPX6_9GAMM</name>
<keyword evidence="2" id="KW-1003">Cell membrane</keyword>
<dbReference type="OrthoDB" id="1447144at2"/>
<evidence type="ECO:0000256" key="3">
    <source>
        <dbReference type="ARBA" id="ARBA00022692"/>
    </source>
</evidence>
<evidence type="ECO:0000256" key="6">
    <source>
        <dbReference type="ARBA" id="ARBA00023002"/>
    </source>
</evidence>
<feature type="transmembrane region" description="Helical" evidence="12">
    <location>
        <begin position="185"/>
        <end position="206"/>
    </location>
</feature>
<dbReference type="InterPro" id="IPR003780">
    <property type="entry name" value="COX15/CtaA_fam"/>
</dbReference>
<comment type="pathway">
    <text evidence="11">Porphyrin-containing compound metabolism.</text>
</comment>
<dbReference type="GO" id="GO:0016020">
    <property type="term" value="C:membrane"/>
    <property type="evidence" value="ECO:0007669"/>
    <property type="project" value="UniProtKB-SubCell"/>
</dbReference>
<dbReference type="Proteomes" id="UP000290287">
    <property type="component" value="Unassembled WGS sequence"/>
</dbReference>
<keyword evidence="14" id="KW-1185">Reference proteome</keyword>
<comment type="subcellular location">
    <subcellularLocation>
        <location evidence="1">Membrane</location>
        <topology evidence="1">Multi-pass membrane protein</topology>
    </subcellularLocation>
</comment>
<keyword evidence="10" id="KW-1015">Disulfide bond</keyword>
<reference evidence="13 14" key="1">
    <citation type="submission" date="2017-10" db="EMBL/GenBank/DDBJ databases">
        <title>Nyctiphanis sp. nov., isolated from the stomach of the euphausiid Nyctiphanes simplex (Hansen, 1911) in the Gulf of California.</title>
        <authorList>
            <person name="Gomez-Gil B."/>
            <person name="Aguilar-Mendez M."/>
            <person name="Lopez-Cortes A."/>
            <person name="Gomez-Gutierrez J."/>
            <person name="Roque A."/>
            <person name="Lang E."/>
            <person name="Gonzalez-Castillo A."/>
        </authorList>
    </citation>
    <scope>NUCLEOTIDE SEQUENCE [LARGE SCALE GENOMIC DNA]</scope>
    <source>
        <strain evidence="13 14">CAIM 600</strain>
    </source>
</reference>
<accession>A0A4Q0YPX6</accession>
<protein>
    <submittedName>
        <fullName evidence="13">Cytochrome B</fullName>
    </submittedName>
</protein>
<feature type="transmembrane region" description="Helical" evidence="12">
    <location>
        <begin position="130"/>
        <end position="153"/>
    </location>
</feature>
<gene>
    <name evidence="13" type="ORF">CS022_12205</name>
</gene>
<proteinExistence type="predicted"/>
<keyword evidence="9 12" id="KW-0472">Membrane</keyword>
<evidence type="ECO:0000256" key="11">
    <source>
        <dbReference type="ARBA" id="ARBA00023444"/>
    </source>
</evidence>
<evidence type="ECO:0000313" key="14">
    <source>
        <dbReference type="Proteomes" id="UP000290287"/>
    </source>
</evidence>
<sequence length="356" mass="38964">MDKDRTYRIFIYVTLVWSLMVVAMGAYTRLTEAGLGCPDWPGCYGLLTVPQTEIQITKAEKAFPGAPVEIEKAWNEMIHRYIAGGLGLMIAAIACMSWQVKGRPRIVPAALLGVVVFQAVLGMWTVTMNLMPIVVMGHLMGGFCTVTLLGVLARRQYLERQRQKKSEGIHHRRLKLSPIDGKTKALAVGAFFAVVLQIVLGGWTSANYAATVCTQLPICEVDWVEKYDTSAFNLVVPEHDTYQYGVLNFDQRVTIHATHRIGAIIVSGLVLLLAAAVYRLLGARQSYLLVGLLSVQIILGVTNVVALLPLPVAVAHNLGGLALLLAVVNINMQLFYWTGSLSVLAKRRDARGLSHG</sequence>
<dbReference type="PANTHER" id="PTHR35457">
    <property type="entry name" value="HEME A SYNTHASE"/>
    <property type="match status" value="1"/>
</dbReference>
<dbReference type="RefSeq" id="WP_129122485.1">
    <property type="nucleotide sequence ID" value="NZ_PEIB01000013.1"/>
</dbReference>
<feature type="transmembrane region" description="Helical" evidence="12">
    <location>
        <begin position="261"/>
        <end position="281"/>
    </location>
</feature>
<evidence type="ECO:0000256" key="7">
    <source>
        <dbReference type="ARBA" id="ARBA00023004"/>
    </source>
</evidence>
<evidence type="ECO:0000256" key="1">
    <source>
        <dbReference type="ARBA" id="ARBA00004141"/>
    </source>
</evidence>
<keyword evidence="5 12" id="KW-1133">Transmembrane helix</keyword>
<keyword evidence="4" id="KW-0479">Metal-binding</keyword>
<evidence type="ECO:0000256" key="2">
    <source>
        <dbReference type="ARBA" id="ARBA00022475"/>
    </source>
</evidence>
<evidence type="ECO:0000256" key="12">
    <source>
        <dbReference type="SAM" id="Phobius"/>
    </source>
</evidence>
<dbReference type="EMBL" id="PEIB01000013">
    <property type="protein sequence ID" value="RXJ73042.1"/>
    <property type="molecule type" value="Genomic_DNA"/>
</dbReference>
<evidence type="ECO:0000256" key="8">
    <source>
        <dbReference type="ARBA" id="ARBA00023133"/>
    </source>
</evidence>
<dbReference type="PANTHER" id="PTHR35457:SF1">
    <property type="entry name" value="HEME A SYNTHASE"/>
    <property type="match status" value="1"/>
</dbReference>
<keyword evidence="8" id="KW-0350">Heme biosynthesis</keyword>
<keyword evidence="3 12" id="KW-0812">Transmembrane</keyword>
<feature type="transmembrane region" description="Helical" evidence="12">
    <location>
        <begin position="318"/>
        <end position="338"/>
    </location>
</feature>
<feature type="transmembrane region" description="Helical" evidence="12">
    <location>
        <begin position="288"/>
        <end position="312"/>
    </location>
</feature>